<reference evidence="1" key="1">
    <citation type="submission" date="2017-02" db="UniProtKB">
        <authorList>
            <consortium name="WormBaseParasite"/>
        </authorList>
    </citation>
    <scope>IDENTIFICATION</scope>
</reference>
<name>A0A0R3QI76_9BILA</name>
<accession>A0A0R3QI76</accession>
<sequence length="169" mass="18103">LFFPLAIVIQSGQQPNSVLEQCLVVVVALPEVPFRNKSSSSSSNIVIVIFVLSVIVSLPHAISALSPVSSFITSQSFSSLELIDCSLSSPLPSIAAMNSAQPSPAIPCASVTLSLQQPNGEPEQFEQPARYGPVAIVTLSGQHPNSLSSHAENYYNQNINYKIYFCLPK</sequence>
<protein>
    <submittedName>
        <fullName evidence="1">Uncharacterized protein</fullName>
    </submittedName>
</protein>
<proteinExistence type="predicted"/>
<evidence type="ECO:0000313" key="1">
    <source>
        <dbReference type="WBParaSite" id="BTMF_0000610401-mRNA-1"/>
    </source>
</evidence>
<dbReference type="WBParaSite" id="BTMF_0000610401-mRNA-1">
    <property type="protein sequence ID" value="BTMF_0000610401-mRNA-1"/>
    <property type="gene ID" value="BTMF_0000610401"/>
</dbReference>
<dbReference type="AlphaFoldDB" id="A0A0R3QI76"/>
<organism evidence="1">
    <name type="scientific">Brugia timori</name>
    <dbReference type="NCBI Taxonomy" id="42155"/>
    <lineage>
        <taxon>Eukaryota</taxon>
        <taxon>Metazoa</taxon>
        <taxon>Ecdysozoa</taxon>
        <taxon>Nematoda</taxon>
        <taxon>Chromadorea</taxon>
        <taxon>Rhabditida</taxon>
        <taxon>Spirurina</taxon>
        <taxon>Spiruromorpha</taxon>
        <taxon>Filarioidea</taxon>
        <taxon>Onchocercidae</taxon>
        <taxon>Brugia</taxon>
    </lineage>
</organism>